<gene>
    <name evidence="5" type="ORF">AZI98_17555</name>
</gene>
<keyword evidence="1" id="KW-0678">Repressor</keyword>
<organism evidence="5 6">
    <name type="scientific">Aeribacillus pallidus</name>
    <dbReference type="NCBI Taxonomy" id="33936"/>
    <lineage>
        <taxon>Bacteria</taxon>
        <taxon>Bacillati</taxon>
        <taxon>Bacillota</taxon>
        <taxon>Bacilli</taxon>
        <taxon>Bacillales</taxon>
        <taxon>Bacillaceae</taxon>
        <taxon>Aeribacillus</taxon>
    </lineage>
</organism>
<reference evidence="5 6" key="1">
    <citation type="submission" date="2016-04" db="EMBL/GenBank/DDBJ databases">
        <title>Draft genome sequence of Aeribacillus pallidus 8m3 from petroleum reservoir.</title>
        <authorList>
            <person name="Poltaraus A.B."/>
            <person name="Nazina T.N."/>
            <person name="Tourova T.P."/>
            <person name="Malakho S.M."/>
            <person name="Korshunova A.V."/>
            <person name="Sokolova D.S."/>
        </authorList>
    </citation>
    <scope>NUCLEOTIDE SEQUENCE [LARGE SCALE GENOMIC DNA]</scope>
    <source>
        <strain evidence="5 6">8m3</strain>
    </source>
</reference>
<keyword evidence="6" id="KW-1185">Reference proteome</keyword>
<dbReference type="STRING" id="33936.AZI98_17555"/>
<name>A0A165WAC4_9BACI</name>
<dbReference type="PROSITE" id="PS50977">
    <property type="entry name" value="HTH_TETR_2"/>
    <property type="match status" value="1"/>
</dbReference>
<keyword evidence="2 3" id="KW-0238">DNA-binding</keyword>
<dbReference type="GO" id="GO:0003677">
    <property type="term" value="F:DNA binding"/>
    <property type="evidence" value="ECO:0007669"/>
    <property type="project" value="UniProtKB-UniRule"/>
</dbReference>
<evidence type="ECO:0000256" key="3">
    <source>
        <dbReference type="PROSITE-ProRule" id="PRU00335"/>
    </source>
</evidence>
<dbReference type="InterPro" id="IPR009057">
    <property type="entry name" value="Homeodomain-like_sf"/>
</dbReference>
<dbReference type="Gene3D" id="1.10.357.10">
    <property type="entry name" value="Tetracycline Repressor, domain 2"/>
    <property type="match status" value="1"/>
</dbReference>
<dbReference type="PANTHER" id="PTHR43479:SF8">
    <property type="entry name" value="TRANSCRIPTIONAL REGULATOR, TETR FAMILY"/>
    <property type="match status" value="1"/>
</dbReference>
<dbReference type="Gene3D" id="1.10.10.60">
    <property type="entry name" value="Homeodomain-like"/>
    <property type="match status" value="1"/>
</dbReference>
<dbReference type="OrthoDB" id="9812484at2"/>
<dbReference type="EMBL" id="LWBR01000075">
    <property type="protein sequence ID" value="KZN94801.1"/>
    <property type="molecule type" value="Genomic_DNA"/>
</dbReference>
<comment type="caution">
    <text evidence="5">The sequence shown here is derived from an EMBL/GenBank/DDBJ whole genome shotgun (WGS) entry which is preliminary data.</text>
</comment>
<dbReference type="PANTHER" id="PTHR43479">
    <property type="entry name" value="ACREF/ENVCD OPERON REPRESSOR-RELATED"/>
    <property type="match status" value="1"/>
</dbReference>
<dbReference type="InterPro" id="IPR050624">
    <property type="entry name" value="HTH-type_Tx_Regulator"/>
</dbReference>
<dbReference type="AlphaFoldDB" id="A0A165WAC4"/>
<dbReference type="RefSeq" id="WP_063389550.1">
    <property type="nucleotide sequence ID" value="NZ_LWBR01000075.1"/>
</dbReference>
<feature type="DNA-binding region" description="H-T-H motif" evidence="3">
    <location>
        <begin position="30"/>
        <end position="49"/>
    </location>
</feature>
<sequence>MARNKGEESKKKIFQAAAELFAHKGFHATKISDIVAKAGLTQAAFYLYFNSKEEIFEQMLEDFEKQLIHFSDAGKKVADIQPEHVKDHVRETIADILKFLGKNPHLTKVALRENKDDRLRSIIVEKIAANMSNNQRLGIVKTEIDTQFAGEAFLSVIEHIIERYVMTGEKTENELADQVSLLFLEGILNKN</sequence>
<feature type="domain" description="HTH tetR-type" evidence="4">
    <location>
        <begin position="7"/>
        <end position="67"/>
    </location>
</feature>
<evidence type="ECO:0000256" key="1">
    <source>
        <dbReference type="ARBA" id="ARBA00022491"/>
    </source>
</evidence>
<dbReference type="SUPFAM" id="SSF46689">
    <property type="entry name" value="Homeodomain-like"/>
    <property type="match status" value="1"/>
</dbReference>
<dbReference type="PRINTS" id="PR00455">
    <property type="entry name" value="HTHTETR"/>
</dbReference>
<evidence type="ECO:0000313" key="6">
    <source>
        <dbReference type="Proteomes" id="UP000076476"/>
    </source>
</evidence>
<protein>
    <submittedName>
        <fullName evidence="5">TetR family transcriptional regulator</fullName>
    </submittedName>
</protein>
<dbReference type="Pfam" id="PF00440">
    <property type="entry name" value="TetR_N"/>
    <property type="match status" value="1"/>
</dbReference>
<evidence type="ECO:0000259" key="4">
    <source>
        <dbReference type="PROSITE" id="PS50977"/>
    </source>
</evidence>
<evidence type="ECO:0000256" key="2">
    <source>
        <dbReference type="ARBA" id="ARBA00023125"/>
    </source>
</evidence>
<accession>A0A165WAC4</accession>
<proteinExistence type="predicted"/>
<evidence type="ECO:0000313" key="5">
    <source>
        <dbReference type="EMBL" id="KZN94801.1"/>
    </source>
</evidence>
<dbReference type="InterPro" id="IPR001647">
    <property type="entry name" value="HTH_TetR"/>
</dbReference>
<dbReference type="Proteomes" id="UP000076476">
    <property type="component" value="Unassembled WGS sequence"/>
</dbReference>